<dbReference type="InParanoid" id="F6PXR3"/>
<proteinExistence type="predicted"/>
<sequence>MATIGNISAGLYLHDDPQAAAVETQKQDTAVVETTRALNTEESKPPNQSEPPDRKSSSRGSSFETKHESLRPSMFERIKLAASSLINSDESSPQEHTLAPPSEGSGDGSLVSQEMKIEIKEPILFDLPSPSVTTNPTPVKTTPPSDEAPDPIKPSSDAQQQHNSVADNLTEESAFKAMFVVRFLGCKRVDPDCDLDNSISETLWKVMSARAYYK</sequence>
<accession>F6PXR3</accession>
<evidence type="ECO:0000256" key="1">
    <source>
        <dbReference type="SAM" id="MobiDB-lite"/>
    </source>
</evidence>
<evidence type="ECO:0000313" key="2">
    <source>
        <dbReference type="Ensembl" id="ENSCINP00000001075.3"/>
    </source>
</evidence>
<dbReference type="HOGENOM" id="CLU_1291535_0_0_1"/>
<reference evidence="2" key="3">
    <citation type="submission" date="2025-09" db="UniProtKB">
        <authorList>
            <consortium name="Ensembl"/>
        </authorList>
    </citation>
    <scope>IDENTIFICATION</scope>
</reference>
<protein>
    <submittedName>
        <fullName evidence="2">DCC-interacting protein 13-alpha-like</fullName>
    </submittedName>
</protein>
<feature type="compositionally biased region" description="Polar residues" evidence="1">
    <location>
        <begin position="84"/>
        <end position="95"/>
    </location>
</feature>
<feature type="region of interest" description="Disordered" evidence="1">
    <location>
        <begin position="22"/>
        <end position="110"/>
    </location>
</feature>
<name>F6PXR3_CIOIN</name>
<feature type="compositionally biased region" description="Basic and acidic residues" evidence="1">
    <location>
        <begin position="64"/>
        <end position="79"/>
    </location>
</feature>
<feature type="compositionally biased region" description="Polar residues" evidence="1">
    <location>
        <begin position="156"/>
        <end position="165"/>
    </location>
</feature>
<reference evidence="2" key="2">
    <citation type="submission" date="2025-08" db="UniProtKB">
        <authorList>
            <consortium name="Ensembl"/>
        </authorList>
    </citation>
    <scope>IDENTIFICATION</scope>
</reference>
<feature type="region of interest" description="Disordered" evidence="1">
    <location>
        <begin position="122"/>
        <end position="165"/>
    </location>
</feature>
<dbReference type="Proteomes" id="UP000008144">
    <property type="component" value="Unassembled WGS sequence"/>
</dbReference>
<gene>
    <name evidence="2" type="primary">LOC101243181</name>
</gene>
<reference evidence="3" key="1">
    <citation type="journal article" date="2002" name="Science">
        <title>The draft genome of Ciona intestinalis: insights into chordate and vertebrate origins.</title>
        <authorList>
            <person name="Dehal P."/>
            <person name="Satou Y."/>
            <person name="Campbell R.K."/>
            <person name="Chapman J."/>
            <person name="Degnan B."/>
            <person name="De Tomaso A."/>
            <person name="Davidson B."/>
            <person name="Di Gregorio A."/>
            <person name="Gelpke M."/>
            <person name="Goodstein D.M."/>
            <person name="Harafuji N."/>
            <person name="Hastings K.E."/>
            <person name="Ho I."/>
            <person name="Hotta K."/>
            <person name="Huang W."/>
            <person name="Kawashima T."/>
            <person name="Lemaire P."/>
            <person name="Martinez D."/>
            <person name="Meinertzhagen I.A."/>
            <person name="Necula S."/>
            <person name="Nonaka M."/>
            <person name="Putnam N."/>
            <person name="Rash S."/>
            <person name="Saiga H."/>
            <person name="Satake M."/>
            <person name="Terry A."/>
            <person name="Yamada L."/>
            <person name="Wang H.G."/>
            <person name="Awazu S."/>
            <person name="Azumi K."/>
            <person name="Boore J."/>
            <person name="Branno M."/>
            <person name="Chin-Bow S."/>
            <person name="DeSantis R."/>
            <person name="Doyle S."/>
            <person name="Francino P."/>
            <person name="Keys D.N."/>
            <person name="Haga S."/>
            <person name="Hayashi H."/>
            <person name="Hino K."/>
            <person name="Imai K.S."/>
            <person name="Inaba K."/>
            <person name="Kano S."/>
            <person name="Kobayashi K."/>
            <person name="Kobayashi M."/>
            <person name="Lee B.I."/>
            <person name="Makabe K.W."/>
            <person name="Manohar C."/>
            <person name="Matassi G."/>
            <person name="Medina M."/>
            <person name="Mochizuki Y."/>
            <person name="Mount S."/>
            <person name="Morishita T."/>
            <person name="Miura S."/>
            <person name="Nakayama A."/>
            <person name="Nishizaka S."/>
            <person name="Nomoto H."/>
            <person name="Ohta F."/>
            <person name="Oishi K."/>
            <person name="Rigoutsos I."/>
            <person name="Sano M."/>
            <person name="Sasaki A."/>
            <person name="Sasakura Y."/>
            <person name="Shoguchi E."/>
            <person name="Shin-i T."/>
            <person name="Spagnuolo A."/>
            <person name="Stainier D."/>
            <person name="Suzuki M.M."/>
            <person name="Tassy O."/>
            <person name="Takatori N."/>
            <person name="Tokuoka M."/>
            <person name="Yagi K."/>
            <person name="Yoshizaki F."/>
            <person name="Wada S."/>
            <person name="Zhang C."/>
            <person name="Hyatt P.D."/>
            <person name="Larimer F."/>
            <person name="Detter C."/>
            <person name="Doggett N."/>
            <person name="Glavina T."/>
            <person name="Hawkins T."/>
            <person name="Richardson P."/>
            <person name="Lucas S."/>
            <person name="Kohara Y."/>
            <person name="Levine M."/>
            <person name="Satoh N."/>
            <person name="Rokhsar D.S."/>
        </authorList>
    </citation>
    <scope>NUCLEOTIDE SEQUENCE [LARGE SCALE GENOMIC DNA]</scope>
</reference>
<dbReference type="STRING" id="7719.ENSCINP00000001075"/>
<keyword evidence="3" id="KW-1185">Reference proteome</keyword>
<feature type="compositionally biased region" description="Low complexity" evidence="1">
    <location>
        <begin position="128"/>
        <end position="145"/>
    </location>
</feature>
<dbReference type="Ensembl" id="ENSCINT00000001075.3">
    <property type="protein sequence ID" value="ENSCINP00000001075.3"/>
    <property type="gene ID" value="ENSCING00000016356.2"/>
</dbReference>
<organism evidence="2 3">
    <name type="scientific">Ciona intestinalis</name>
    <name type="common">Transparent sea squirt</name>
    <name type="synonym">Ascidia intestinalis</name>
    <dbReference type="NCBI Taxonomy" id="7719"/>
    <lineage>
        <taxon>Eukaryota</taxon>
        <taxon>Metazoa</taxon>
        <taxon>Chordata</taxon>
        <taxon>Tunicata</taxon>
        <taxon>Ascidiacea</taxon>
        <taxon>Phlebobranchia</taxon>
        <taxon>Cionidae</taxon>
        <taxon>Ciona</taxon>
    </lineage>
</organism>
<dbReference type="AlphaFoldDB" id="F6PXR3"/>
<evidence type="ECO:0000313" key="3">
    <source>
        <dbReference type="Proteomes" id="UP000008144"/>
    </source>
</evidence>